<comment type="subcellular location">
    <subcellularLocation>
        <location evidence="5">Cell membrane</location>
        <topology evidence="5">Multi-pass membrane protein</topology>
    </subcellularLocation>
    <subcellularLocation>
        <location evidence="1">Membrane</location>
        <topology evidence="1">Multi-pass membrane protein</topology>
    </subcellularLocation>
</comment>
<evidence type="ECO:0000313" key="7">
    <source>
        <dbReference type="Proteomes" id="UP000295244"/>
    </source>
</evidence>
<dbReference type="PANTHER" id="PTHR43483:SF3">
    <property type="entry name" value="MEMBRANE TRANSPORTER PROTEIN HI_0806-RELATED"/>
    <property type="match status" value="1"/>
</dbReference>
<feature type="transmembrane region" description="Helical" evidence="5">
    <location>
        <begin position="221"/>
        <end position="242"/>
    </location>
</feature>
<organism evidence="6 7">
    <name type="scientific">Rubrobacter taiwanensis</name>
    <dbReference type="NCBI Taxonomy" id="185139"/>
    <lineage>
        <taxon>Bacteria</taxon>
        <taxon>Bacillati</taxon>
        <taxon>Actinomycetota</taxon>
        <taxon>Rubrobacteria</taxon>
        <taxon>Rubrobacterales</taxon>
        <taxon>Rubrobacteraceae</taxon>
        <taxon>Rubrobacter</taxon>
    </lineage>
</organism>
<dbReference type="Proteomes" id="UP000295244">
    <property type="component" value="Unassembled WGS sequence"/>
</dbReference>
<dbReference type="InterPro" id="IPR002781">
    <property type="entry name" value="TM_pro_TauE-like"/>
</dbReference>
<feature type="transmembrane region" description="Helical" evidence="5">
    <location>
        <begin position="248"/>
        <end position="268"/>
    </location>
</feature>
<evidence type="ECO:0000256" key="5">
    <source>
        <dbReference type="RuleBase" id="RU363041"/>
    </source>
</evidence>
<comment type="similarity">
    <text evidence="5">Belongs to the 4-toluene sulfonate uptake permease (TSUP) (TC 2.A.102) family.</text>
</comment>
<evidence type="ECO:0000256" key="4">
    <source>
        <dbReference type="ARBA" id="ARBA00023136"/>
    </source>
</evidence>
<protein>
    <recommendedName>
        <fullName evidence="5">Probable membrane transporter protein</fullName>
    </recommendedName>
</protein>
<dbReference type="AlphaFoldDB" id="A0A4V2NX55"/>
<evidence type="ECO:0000256" key="1">
    <source>
        <dbReference type="ARBA" id="ARBA00004141"/>
    </source>
</evidence>
<dbReference type="Pfam" id="PF01925">
    <property type="entry name" value="TauE"/>
    <property type="match status" value="1"/>
</dbReference>
<proteinExistence type="inferred from homology"/>
<keyword evidence="3 5" id="KW-1133">Transmembrane helix</keyword>
<evidence type="ECO:0000256" key="2">
    <source>
        <dbReference type="ARBA" id="ARBA00022692"/>
    </source>
</evidence>
<keyword evidence="5" id="KW-1003">Cell membrane</keyword>
<dbReference type="RefSeq" id="WP_132688190.1">
    <property type="nucleotide sequence ID" value="NZ_SKBU01000006.1"/>
</dbReference>
<feature type="transmembrane region" description="Helical" evidence="5">
    <location>
        <begin position="109"/>
        <end position="127"/>
    </location>
</feature>
<feature type="transmembrane region" description="Helical" evidence="5">
    <location>
        <begin position="85"/>
        <end position="103"/>
    </location>
</feature>
<evidence type="ECO:0000256" key="3">
    <source>
        <dbReference type="ARBA" id="ARBA00022989"/>
    </source>
</evidence>
<reference evidence="6 7" key="1">
    <citation type="submission" date="2019-03" db="EMBL/GenBank/DDBJ databases">
        <title>Whole genome sequence of a novel Rubrobacter taiwanensis strain, isolated from Yellowstone National Park.</title>
        <authorList>
            <person name="Freed S."/>
            <person name="Ramaley R.F."/>
            <person name="Kyndt J.A."/>
        </authorList>
    </citation>
    <scope>NUCLEOTIDE SEQUENCE [LARGE SCALE GENOMIC DNA]</scope>
    <source>
        <strain evidence="6 7">Yellowstone</strain>
    </source>
</reference>
<dbReference type="EMBL" id="SKBU01000006">
    <property type="protein sequence ID" value="TCJ19902.1"/>
    <property type="molecule type" value="Genomic_DNA"/>
</dbReference>
<name>A0A4V2NX55_9ACTN</name>
<feature type="transmembrane region" description="Helical" evidence="5">
    <location>
        <begin position="147"/>
        <end position="177"/>
    </location>
</feature>
<accession>A0A4V2NX55</accession>
<evidence type="ECO:0000313" key="6">
    <source>
        <dbReference type="EMBL" id="TCJ19902.1"/>
    </source>
</evidence>
<feature type="transmembrane region" description="Helical" evidence="5">
    <location>
        <begin position="183"/>
        <end position="209"/>
    </location>
</feature>
<dbReference type="PANTHER" id="PTHR43483">
    <property type="entry name" value="MEMBRANE TRANSPORTER PROTEIN HI_0806-RELATED"/>
    <property type="match status" value="1"/>
</dbReference>
<sequence>MYFPVSGVEANPLVLLLVAFAVSGLCAPAGVSGAFLLLPFQVSVLGFTSPAVSPTNLIYNVLAAPGGIYRYAADRSISWPLARTIVLGSLPGVFLGAVLRVTVFADPGIFKAFVGLVLLYLGARLLLETFGYPGRSRPGRGGSRGSVLVLAFFVGVVGGIYSIGGGAIIAPFLVAIFRLPVRTVAGAALVGTFVTSVAGIAFFELLEVLGAGGEEPVSPDWLLGAVLGLGGLAGTYAGAYAQRLLPETGIKGVLGVLVCLLAFGYLAGR</sequence>
<keyword evidence="2 5" id="KW-0812">Transmembrane</keyword>
<gene>
    <name evidence="6" type="ORF">E0L93_02810</name>
</gene>
<keyword evidence="4 5" id="KW-0472">Membrane</keyword>
<dbReference type="GO" id="GO:0005886">
    <property type="term" value="C:plasma membrane"/>
    <property type="evidence" value="ECO:0007669"/>
    <property type="project" value="UniProtKB-SubCell"/>
</dbReference>
<keyword evidence="7" id="KW-1185">Reference proteome</keyword>
<comment type="caution">
    <text evidence="6">The sequence shown here is derived from an EMBL/GenBank/DDBJ whole genome shotgun (WGS) entry which is preliminary data.</text>
</comment>
<dbReference type="OrthoDB" id="9788634at2"/>